<dbReference type="STRING" id="448.Lery_1708"/>
<keyword evidence="2" id="KW-1185">Reference proteome</keyword>
<accession>A0A0W0TQJ9</accession>
<sequence>MKSKEEYWDRLFKGYERSGLSQEEFCSEQEIPIAKFKYQWRKKIESASQKTDAPNKSDKPSHFEPIMISAKDSIRQEAVTSQSIIIRFPNQICCEVKADIKSRDFSSLLSQLRLLC</sequence>
<evidence type="ECO:0008006" key="3">
    <source>
        <dbReference type="Google" id="ProtNLM"/>
    </source>
</evidence>
<comment type="caution">
    <text evidence="1">The sequence shown here is derived from an EMBL/GenBank/DDBJ whole genome shotgun (WGS) entry which is preliminary data.</text>
</comment>
<name>A0A0W0TQJ9_LEGER</name>
<dbReference type="PATRIC" id="fig|448.7.peg.1782"/>
<dbReference type="AlphaFoldDB" id="A0A0W0TQJ9"/>
<reference evidence="1 2" key="1">
    <citation type="submission" date="2015-11" db="EMBL/GenBank/DDBJ databases">
        <title>Genomic analysis of 38 Legionella species identifies large and diverse effector repertoires.</title>
        <authorList>
            <person name="Burstein D."/>
            <person name="Amaro F."/>
            <person name="Zusman T."/>
            <person name="Lifshitz Z."/>
            <person name="Cohen O."/>
            <person name="Gilbert J.A."/>
            <person name="Pupko T."/>
            <person name="Shuman H.A."/>
            <person name="Segal G."/>
        </authorList>
    </citation>
    <scope>NUCLEOTIDE SEQUENCE [LARGE SCALE GENOMIC DNA]</scope>
    <source>
        <strain evidence="1 2">SE-32A-C8</strain>
    </source>
</reference>
<organism evidence="1 2">
    <name type="scientific">Legionella erythra</name>
    <dbReference type="NCBI Taxonomy" id="448"/>
    <lineage>
        <taxon>Bacteria</taxon>
        <taxon>Pseudomonadati</taxon>
        <taxon>Pseudomonadota</taxon>
        <taxon>Gammaproteobacteria</taxon>
        <taxon>Legionellales</taxon>
        <taxon>Legionellaceae</taxon>
        <taxon>Legionella</taxon>
    </lineage>
</organism>
<dbReference type="RefSeq" id="WP_058526822.1">
    <property type="nucleotide sequence ID" value="NZ_CAAAHY010000049.1"/>
</dbReference>
<dbReference type="NCBIfam" id="NF047593">
    <property type="entry name" value="IS66_ISAeme5_TnpA"/>
    <property type="match status" value="1"/>
</dbReference>
<evidence type="ECO:0000313" key="1">
    <source>
        <dbReference type="EMBL" id="KTC97869.1"/>
    </source>
</evidence>
<protein>
    <recommendedName>
        <fullName evidence="3">Transposase</fullName>
    </recommendedName>
</protein>
<gene>
    <name evidence="1" type="ORF">Lery_1708</name>
</gene>
<dbReference type="OrthoDB" id="5651872at2"/>
<evidence type="ECO:0000313" key="2">
    <source>
        <dbReference type="Proteomes" id="UP000054773"/>
    </source>
</evidence>
<dbReference type="Proteomes" id="UP000054773">
    <property type="component" value="Unassembled WGS sequence"/>
</dbReference>
<proteinExistence type="predicted"/>
<dbReference type="EMBL" id="LNYA01000024">
    <property type="protein sequence ID" value="KTC97869.1"/>
    <property type="molecule type" value="Genomic_DNA"/>
</dbReference>